<reference evidence="11" key="1">
    <citation type="submission" date="2009-12" db="EMBL/GenBank/DDBJ databases">
        <title>The Genome Sequence of Anolis carolinensis (Green Anole Lizard).</title>
        <authorList>
            <consortium name="The Genome Sequencing Platform"/>
            <person name="Di Palma F."/>
            <person name="Alfoldi J."/>
            <person name="Heiman D."/>
            <person name="Young S."/>
            <person name="Grabherr M."/>
            <person name="Johnson J."/>
            <person name="Lander E.S."/>
            <person name="Lindblad-Toh K."/>
        </authorList>
    </citation>
    <scope>NUCLEOTIDE SEQUENCE [LARGE SCALE GENOMIC DNA]</scope>
    <source>
        <strain evidence="11">JBL SC #1</strain>
    </source>
</reference>
<comment type="similarity">
    <text evidence="8">Belongs to the small Tim family.</text>
</comment>
<dbReference type="eggNOG" id="KOG3479">
    <property type="taxonomic scope" value="Eukaryota"/>
</dbReference>
<dbReference type="Gene3D" id="1.10.287.810">
    <property type="entry name" value="Mitochondrial import inner membrane translocase subunit tim13 like domains"/>
    <property type="match status" value="1"/>
</dbReference>
<evidence type="ECO:0000256" key="7">
    <source>
        <dbReference type="ARBA" id="ARBA00023157"/>
    </source>
</evidence>
<comment type="subcellular location">
    <subcellularLocation>
        <location evidence="8">Mitochondrion inner membrane</location>
        <topology evidence="8">Peripheral membrane protein</topology>
        <orientation evidence="8">Intermembrane side</orientation>
    </subcellularLocation>
</comment>
<keyword evidence="6 8" id="KW-0496">Mitochondrion</keyword>
<keyword evidence="5 8" id="KW-0811">Translocation</keyword>
<keyword evidence="8" id="KW-0999">Mitochondrion inner membrane</keyword>
<sequence>MEKTKQRAGLSSPPSRLFQLRDFLLVYNRMTELCFRRCVPGLLQRGLDGSEESCLEGCAGKLVRSNQRLMAAYVRLMPALVQRRLVLDSNSQHSSQPQAPSFSPSAA</sequence>
<reference evidence="11" key="2">
    <citation type="submission" date="2025-08" db="UniProtKB">
        <authorList>
            <consortium name="Ensembl"/>
        </authorList>
    </citation>
    <scope>IDENTIFICATION</scope>
</reference>
<keyword evidence="7 8" id="KW-1015">Disulfide bond</keyword>
<evidence type="ECO:0000256" key="5">
    <source>
        <dbReference type="ARBA" id="ARBA00023010"/>
    </source>
</evidence>
<keyword evidence="4 8" id="KW-0653">Protein transport</keyword>
<dbReference type="InParanoid" id="H9GG61"/>
<keyword evidence="1 8" id="KW-0813">Transport</keyword>
<dbReference type="GO" id="GO:0042721">
    <property type="term" value="C:TIM22 mitochondrial import inner membrane insertion complex"/>
    <property type="evidence" value="ECO:0007669"/>
    <property type="project" value="Ensembl"/>
</dbReference>
<keyword evidence="2" id="KW-0479">Metal-binding</keyword>
<dbReference type="GeneTree" id="ENSGT00450000040326"/>
<evidence type="ECO:0000256" key="3">
    <source>
        <dbReference type="ARBA" id="ARBA00022833"/>
    </source>
</evidence>
<dbReference type="HOGENOM" id="CLU_141397_2_2_1"/>
<dbReference type="SUPFAM" id="SSF144122">
    <property type="entry name" value="Tim10-like"/>
    <property type="match status" value="1"/>
</dbReference>
<evidence type="ECO:0000313" key="11">
    <source>
        <dbReference type="Ensembl" id="ENSACAP00000010040.3"/>
    </source>
</evidence>
<evidence type="ECO:0000256" key="4">
    <source>
        <dbReference type="ARBA" id="ARBA00022927"/>
    </source>
</evidence>
<keyword evidence="8" id="KW-0472">Membrane</keyword>
<evidence type="ECO:0000259" key="10">
    <source>
        <dbReference type="Pfam" id="PF02953"/>
    </source>
</evidence>
<feature type="region of interest" description="Disordered" evidence="9">
    <location>
        <begin position="88"/>
        <end position="107"/>
    </location>
</feature>
<keyword evidence="3" id="KW-0862">Zinc</keyword>
<evidence type="ECO:0000256" key="8">
    <source>
        <dbReference type="RuleBase" id="RU367043"/>
    </source>
</evidence>
<evidence type="ECO:0000313" key="12">
    <source>
        <dbReference type="Proteomes" id="UP000001646"/>
    </source>
</evidence>
<dbReference type="GO" id="GO:0042719">
    <property type="term" value="C:mitochondrial intermembrane space chaperone complex"/>
    <property type="evidence" value="ECO:0000318"/>
    <property type="project" value="GO_Central"/>
</dbReference>
<name>H9GG61_ANOCA</name>
<keyword evidence="12" id="KW-1185">Reference proteome</keyword>
<dbReference type="GO" id="GO:0046872">
    <property type="term" value="F:metal ion binding"/>
    <property type="evidence" value="ECO:0007669"/>
    <property type="project" value="UniProtKB-KW"/>
</dbReference>
<accession>H9GG61</accession>
<feature type="domain" description="Tim10-like" evidence="10">
    <location>
        <begin position="19"/>
        <end position="73"/>
    </location>
</feature>
<dbReference type="Pfam" id="PF02953">
    <property type="entry name" value="zf-Tim10_DDP"/>
    <property type="match status" value="1"/>
</dbReference>
<dbReference type="GO" id="GO:0015031">
    <property type="term" value="P:protein transport"/>
    <property type="evidence" value="ECO:0007669"/>
    <property type="project" value="UniProtKB-KW"/>
</dbReference>
<dbReference type="STRING" id="28377.ENSACAP00000010040"/>
<evidence type="ECO:0000256" key="2">
    <source>
        <dbReference type="ARBA" id="ARBA00022723"/>
    </source>
</evidence>
<keyword evidence="8" id="KW-0143">Chaperone</keyword>
<proteinExistence type="inferred from homology"/>
<evidence type="ECO:0000256" key="6">
    <source>
        <dbReference type="ARBA" id="ARBA00023128"/>
    </source>
</evidence>
<dbReference type="AlphaFoldDB" id="H9GG61"/>
<evidence type="ECO:0000256" key="9">
    <source>
        <dbReference type="SAM" id="MobiDB-lite"/>
    </source>
</evidence>
<dbReference type="InterPro" id="IPR004217">
    <property type="entry name" value="Tim10-like"/>
</dbReference>
<dbReference type="Ensembl" id="ENSACAT00000010247.3">
    <property type="protein sequence ID" value="ENSACAP00000010040.3"/>
    <property type="gene ID" value="ENSACAG00000010246.3"/>
</dbReference>
<dbReference type="Proteomes" id="UP000001646">
    <property type="component" value="Unplaced"/>
</dbReference>
<feature type="compositionally biased region" description="Low complexity" evidence="9">
    <location>
        <begin position="89"/>
        <end position="107"/>
    </location>
</feature>
<comment type="function">
    <text evidence="8">Mitochondrial intermembrane chaperone that participates in the import and insertion of some multi-pass transmembrane proteins into the mitochondrial inner membrane. Also required for the transfer of beta-barrel precursors from the TOM complex to the sorting and assembly machinery (SAM complex) of the outer membrane. Acts as a chaperone-like protein that protects the hydrophobic precursors from aggregation and guide them through the mitochondrial intermembrane space.</text>
</comment>
<dbReference type="InterPro" id="IPR050673">
    <property type="entry name" value="Mito_inner_translocase_sub"/>
</dbReference>
<evidence type="ECO:0000256" key="1">
    <source>
        <dbReference type="ARBA" id="ARBA00022448"/>
    </source>
</evidence>
<reference evidence="11" key="3">
    <citation type="submission" date="2025-09" db="UniProtKB">
        <authorList>
            <consortium name="Ensembl"/>
        </authorList>
    </citation>
    <scope>IDENTIFICATION</scope>
</reference>
<gene>
    <name evidence="11" type="primary">TIMM10B</name>
</gene>
<dbReference type="FunCoup" id="H9GG61">
    <property type="interactions" value="289"/>
</dbReference>
<protein>
    <recommendedName>
        <fullName evidence="8">Mitochondrial import inner membrane translocase subunit</fullName>
    </recommendedName>
</protein>
<dbReference type="GO" id="GO:0140318">
    <property type="term" value="F:protein transporter activity"/>
    <property type="evidence" value="ECO:0000318"/>
    <property type="project" value="GO_Central"/>
</dbReference>
<comment type="subunit">
    <text evidence="8">Heterohexamer.</text>
</comment>
<dbReference type="Bgee" id="ENSACAG00000010246">
    <property type="expression patterns" value="Expressed in lung and 11 other cell types or tissues"/>
</dbReference>
<organism evidence="11 12">
    <name type="scientific">Anolis carolinensis</name>
    <name type="common">Green anole</name>
    <name type="synonym">American chameleon</name>
    <dbReference type="NCBI Taxonomy" id="28377"/>
    <lineage>
        <taxon>Eukaryota</taxon>
        <taxon>Metazoa</taxon>
        <taxon>Chordata</taxon>
        <taxon>Craniata</taxon>
        <taxon>Vertebrata</taxon>
        <taxon>Euteleostomi</taxon>
        <taxon>Lepidosauria</taxon>
        <taxon>Squamata</taxon>
        <taxon>Bifurcata</taxon>
        <taxon>Unidentata</taxon>
        <taxon>Episquamata</taxon>
        <taxon>Toxicofera</taxon>
        <taxon>Iguania</taxon>
        <taxon>Dactyloidae</taxon>
        <taxon>Anolis</taxon>
    </lineage>
</organism>
<dbReference type="InterPro" id="IPR035427">
    <property type="entry name" value="Tim10-like_dom_sf"/>
</dbReference>
<dbReference type="GO" id="GO:0045039">
    <property type="term" value="P:protein insertion into mitochondrial inner membrane"/>
    <property type="evidence" value="ECO:0000318"/>
    <property type="project" value="GO_Central"/>
</dbReference>
<dbReference type="GO" id="GO:0005743">
    <property type="term" value="C:mitochondrial inner membrane"/>
    <property type="evidence" value="ECO:0000318"/>
    <property type="project" value="GO_Central"/>
</dbReference>
<dbReference type="PANTHER" id="PTHR13172">
    <property type="entry name" value="MITOCHONDRIAL IMPORT INNER MEMBRANE TRANSLOCASE SUBUNIT TIM9B"/>
    <property type="match status" value="1"/>
</dbReference>
<comment type="domain">
    <text evidence="8">The twin CX3C motif contains 4 conserved Cys residues that form 2 disulfide bonds in the mitochondrial intermembrane space.</text>
</comment>